<dbReference type="InterPro" id="IPR002136">
    <property type="entry name" value="Ribosomal_uL4"/>
</dbReference>
<dbReference type="Pfam" id="PF00573">
    <property type="entry name" value="Ribosomal_L4"/>
    <property type="match status" value="1"/>
</dbReference>
<protein>
    <recommendedName>
        <fullName evidence="4">Large ribosomal subunit protein uL4m</fullName>
    </recommendedName>
</protein>
<organism evidence="6">
    <name type="scientific">Pseudictyota dubia</name>
    <dbReference type="NCBI Taxonomy" id="2749911"/>
    <lineage>
        <taxon>Eukaryota</taxon>
        <taxon>Sar</taxon>
        <taxon>Stramenopiles</taxon>
        <taxon>Ochrophyta</taxon>
        <taxon>Bacillariophyta</taxon>
        <taxon>Mediophyceae</taxon>
        <taxon>Biddulphiophycidae</taxon>
        <taxon>Eupodiscales</taxon>
        <taxon>Odontellaceae</taxon>
        <taxon>Pseudictyota</taxon>
    </lineage>
</organism>
<keyword evidence="2" id="KW-0689">Ribosomal protein</keyword>
<name>A0A7R9W9Q3_9STRA</name>
<dbReference type="Gene3D" id="3.40.1370.10">
    <property type="match status" value="1"/>
</dbReference>
<dbReference type="GO" id="GO:0003735">
    <property type="term" value="F:structural constituent of ribosome"/>
    <property type="evidence" value="ECO:0007669"/>
    <property type="project" value="InterPro"/>
</dbReference>
<dbReference type="GO" id="GO:0006412">
    <property type="term" value="P:translation"/>
    <property type="evidence" value="ECO:0007669"/>
    <property type="project" value="InterPro"/>
</dbReference>
<evidence type="ECO:0000313" key="6">
    <source>
        <dbReference type="EMBL" id="CAD8317626.1"/>
    </source>
</evidence>
<dbReference type="GO" id="GO:0005840">
    <property type="term" value="C:ribosome"/>
    <property type="evidence" value="ECO:0007669"/>
    <property type="project" value="UniProtKB-KW"/>
</dbReference>
<evidence type="ECO:0000256" key="2">
    <source>
        <dbReference type="ARBA" id="ARBA00022980"/>
    </source>
</evidence>
<gene>
    <name evidence="6" type="ORF">TDUB1175_LOCUS16421</name>
</gene>
<feature type="compositionally biased region" description="Acidic residues" evidence="5">
    <location>
        <begin position="69"/>
        <end position="84"/>
    </location>
</feature>
<evidence type="ECO:0000256" key="4">
    <source>
        <dbReference type="ARBA" id="ARBA00040565"/>
    </source>
</evidence>
<dbReference type="SUPFAM" id="SSF52166">
    <property type="entry name" value="Ribosomal protein L4"/>
    <property type="match status" value="1"/>
</dbReference>
<dbReference type="EMBL" id="HBED01032797">
    <property type="protein sequence ID" value="CAD8317626.1"/>
    <property type="molecule type" value="Transcribed_RNA"/>
</dbReference>
<dbReference type="InterPro" id="IPR013005">
    <property type="entry name" value="Ribosomal_uL4-like"/>
</dbReference>
<dbReference type="PANTHER" id="PTHR10746">
    <property type="entry name" value="50S RIBOSOMAL PROTEIN L4"/>
    <property type="match status" value="1"/>
</dbReference>
<dbReference type="GO" id="GO:1990904">
    <property type="term" value="C:ribonucleoprotein complex"/>
    <property type="evidence" value="ECO:0007669"/>
    <property type="project" value="UniProtKB-KW"/>
</dbReference>
<evidence type="ECO:0000256" key="1">
    <source>
        <dbReference type="ARBA" id="ARBA00010528"/>
    </source>
</evidence>
<reference evidence="6" key="1">
    <citation type="submission" date="2021-01" db="EMBL/GenBank/DDBJ databases">
        <authorList>
            <person name="Corre E."/>
            <person name="Pelletier E."/>
            <person name="Niang G."/>
            <person name="Scheremetjew M."/>
            <person name="Finn R."/>
            <person name="Kale V."/>
            <person name="Holt S."/>
            <person name="Cochrane G."/>
            <person name="Meng A."/>
            <person name="Brown T."/>
            <person name="Cohen L."/>
        </authorList>
    </citation>
    <scope>NUCLEOTIDE SEQUENCE</scope>
    <source>
        <strain evidence="6">CCMP147</strain>
    </source>
</reference>
<dbReference type="AlphaFoldDB" id="A0A7R9W9Q3"/>
<comment type="similarity">
    <text evidence="1">Belongs to the universal ribosomal protein uL4 family.</text>
</comment>
<feature type="region of interest" description="Disordered" evidence="5">
    <location>
        <begin position="66"/>
        <end position="87"/>
    </location>
</feature>
<dbReference type="InterPro" id="IPR023574">
    <property type="entry name" value="Ribosomal_uL4_dom_sf"/>
</dbReference>
<keyword evidence="3" id="KW-0687">Ribonucleoprotein</keyword>
<proteinExistence type="inferred from homology"/>
<evidence type="ECO:0000256" key="5">
    <source>
        <dbReference type="SAM" id="MobiDB-lite"/>
    </source>
</evidence>
<dbReference type="PANTHER" id="PTHR10746:SF6">
    <property type="entry name" value="LARGE RIBOSOMAL SUBUNIT PROTEIN UL4M"/>
    <property type="match status" value="1"/>
</dbReference>
<accession>A0A7R9W9Q3</accession>
<sequence>MQDYTTRLNKKVRKLGLRHALSQKLKEGNLVVVSDLRAETHKTNALAKAMDLYGIGGKRGSPAFILDDARDEDDGEEEEEEEEERDVRSVGGLDINFKVASGNVPNVRVANQLGANVYDILKHEKLILSLAAITALEGRLMP</sequence>
<evidence type="ECO:0000256" key="3">
    <source>
        <dbReference type="ARBA" id="ARBA00023274"/>
    </source>
</evidence>